<evidence type="ECO:0000313" key="3">
    <source>
        <dbReference type="Proteomes" id="UP000053097"/>
    </source>
</evidence>
<evidence type="ECO:0000256" key="1">
    <source>
        <dbReference type="SAM" id="MobiDB-lite"/>
    </source>
</evidence>
<accession>A0A026WXI0</accession>
<evidence type="ECO:0000313" key="2">
    <source>
        <dbReference type="EMBL" id="EZA60765.1"/>
    </source>
</evidence>
<proteinExistence type="predicted"/>
<dbReference type="AlphaFoldDB" id="A0A026WXI0"/>
<dbReference type="Proteomes" id="UP000053097">
    <property type="component" value="Unassembled WGS sequence"/>
</dbReference>
<name>A0A026WXI0_OOCBI</name>
<sequence>MPMVYPVPKSHGGSYLHQRREGRIHKDADISSICRSRALPSAAPMMMTVVADSGGGGSKKMERERERRRAPAGPPRPNVRRIVSIHRRLERQGKKARLWPHNMQEPPEEDPDTVADLHIGRTTIGRARVGVRVAYGLTHIPNTLSAHKLRASRDVSHDALTRRRAFIVRGSPRGALHN</sequence>
<protein>
    <submittedName>
        <fullName evidence="2">Uncharacterized protein</fullName>
    </submittedName>
</protein>
<organism evidence="2 3">
    <name type="scientific">Ooceraea biroi</name>
    <name type="common">Clonal raider ant</name>
    <name type="synonym">Cerapachys biroi</name>
    <dbReference type="NCBI Taxonomy" id="2015173"/>
    <lineage>
        <taxon>Eukaryota</taxon>
        <taxon>Metazoa</taxon>
        <taxon>Ecdysozoa</taxon>
        <taxon>Arthropoda</taxon>
        <taxon>Hexapoda</taxon>
        <taxon>Insecta</taxon>
        <taxon>Pterygota</taxon>
        <taxon>Neoptera</taxon>
        <taxon>Endopterygota</taxon>
        <taxon>Hymenoptera</taxon>
        <taxon>Apocrita</taxon>
        <taxon>Aculeata</taxon>
        <taxon>Formicoidea</taxon>
        <taxon>Formicidae</taxon>
        <taxon>Dorylinae</taxon>
        <taxon>Ooceraea</taxon>
    </lineage>
</organism>
<feature type="compositionally biased region" description="Basic and acidic residues" evidence="1">
    <location>
        <begin position="59"/>
        <end position="69"/>
    </location>
</feature>
<reference evidence="2 3" key="1">
    <citation type="journal article" date="2014" name="Curr. Biol.">
        <title>The genome of the clonal raider ant Cerapachys biroi.</title>
        <authorList>
            <person name="Oxley P.R."/>
            <person name="Ji L."/>
            <person name="Fetter-Pruneda I."/>
            <person name="McKenzie S.K."/>
            <person name="Li C."/>
            <person name="Hu H."/>
            <person name="Zhang G."/>
            <person name="Kronauer D.J."/>
        </authorList>
    </citation>
    <scope>NUCLEOTIDE SEQUENCE [LARGE SCALE GENOMIC DNA]</scope>
</reference>
<feature type="region of interest" description="Disordered" evidence="1">
    <location>
        <begin position="51"/>
        <end position="80"/>
    </location>
</feature>
<keyword evidence="3" id="KW-1185">Reference proteome</keyword>
<gene>
    <name evidence="2" type="ORF">X777_14006</name>
</gene>
<dbReference type="EMBL" id="KK107069">
    <property type="protein sequence ID" value="EZA60765.1"/>
    <property type="molecule type" value="Genomic_DNA"/>
</dbReference>